<feature type="compositionally biased region" description="Polar residues" evidence="15">
    <location>
        <begin position="1"/>
        <end position="12"/>
    </location>
</feature>
<dbReference type="GO" id="GO:0005634">
    <property type="term" value="C:nucleus"/>
    <property type="evidence" value="ECO:0007669"/>
    <property type="project" value="UniProtKB-SubCell"/>
</dbReference>
<evidence type="ECO:0000259" key="16">
    <source>
        <dbReference type="PROSITE" id="PS50102"/>
    </source>
</evidence>
<evidence type="ECO:0000256" key="9">
    <source>
        <dbReference type="ARBA" id="ARBA00022845"/>
    </source>
</evidence>
<dbReference type="GO" id="GO:0003723">
    <property type="term" value="F:RNA binding"/>
    <property type="evidence" value="ECO:0007669"/>
    <property type="project" value="UniProtKB-UniRule"/>
</dbReference>
<keyword evidence="7" id="KW-0677">Repeat</keyword>
<organism evidence="18 19">
    <name type="scientific">Delitschia confertaspora ATCC 74209</name>
    <dbReference type="NCBI Taxonomy" id="1513339"/>
    <lineage>
        <taxon>Eukaryota</taxon>
        <taxon>Fungi</taxon>
        <taxon>Dikarya</taxon>
        <taxon>Ascomycota</taxon>
        <taxon>Pezizomycotina</taxon>
        <taxon>Dothideomycetes</taxon>
        <taxon>Pleosporomycetidae</taxon>
        <taxon>Pleosporales</taxon>
        <taxon>Delitschiaceae</taxon>
        <taxon>Delitschia</taxon>
    </lineage>
</organism>
<dbReference type="InterPro" id="IPR000504">
    <property type="entry name" value="RRM_dom"/>
</dbReference>
<feature type="domain" description="RRM" evidence="16">
    <location>
        <begin position="340"/>
        <end position="480"/>
    </location>
</feature>
<dbReference type="SUPFAM" id="SSF63570">
    <property type="entry name" value="PABC (PABP) domain"/>
    <property type="match status" value="1"/>
</dbReference>
<feature type="domain" description="PABC" evidence="17">
    <location>
        <begin position="670"/>
        <end position="747"/>
    </location>
</feature>
<gene>
    <name evidence="18" type="ORF">GQ43DRAFT_364398</name>
</gene>
<dbReference type="PROSITE" id="PS51309">
    <property type="entry name" value="PABC"/>
    <property type="match status" value="1"/>
</dbReference>
<protein>
    <recommendedName>
        <fullName evidence="14">Polyadenylate-binding protein</fullName>
        <shortName evidence="14">PABP</shortName>
    </recommendedName>
</protein>
<dbReference type="EMBL" id="ML993874">
    <property type="protein sequence ID" value="KAF2204535.1"/>
    <property type="molecule type" value="Genomic_DNA"/>
</dbReference>
<feature type="domain" description="RRM" evidence="16">
    <location>
        <begin position="237"/>
        <end position="314"/>
    </location>
</feature>
<dbReference type="Gene3D" id="3.30.70.330">
    <property type="match status" value="5"/>
</dbReference>
<dbReference type="InterPro" id="IPR003954">
    <property type="entry name" value="RRM_euk-type"/>
</dbReference>
<dbReference type="FunFam" id="1.10.1900.10:FF:000004">
    <property type="entry name" value="Polyadenylate-binding protein"/>
    <property type="match status" value="1"/>
</dbReference>
<dbReference type="GO" id="GO:0010494">
    <property type="term" value="C:cytoplasmic stress granule"/>
    <property type="evidence" value="ECO:0007669"/>
    <property type="project" value="UniProtKB-ARBA"/>
</dbReference>
<dbReference type="GO" id="GO:0051028">
    <property type="term" value="P:mRNA transport"/>
    <property type="evidence" value="ECO:0007669"/>
    <property type="project" value="UniProtKB-KW"/>
</dbReference>
<comment type="caution">
    <text evidence="18">The sequence shown here is derived from an EMBL/GenBank/DDBJ whole genome shotgun (WGS) entry which is preliminary data.</text>
</comment>
<evidence type="ECO:0000256" key="8">
    <source>
        <dbReference type="ARBA" id="ARBA00022816"/>
    </source>
</evidence>
<dbReference type="SMART" id="SM00361">
    <property type="entry name" value="RRM_1"/>
    <property type="match status" value="3"/>
</dbReference>
<dbReference type="SMART" id="SM00517">
    <property type="entry name" value="PolyA"/>
    <property type="match status" value="1"/>
</dbReference>
<dbReference type="CDD" id="cd12378">
    <property type="entry name" value="RRM1_I_PABPs"/>
    <property type="match status" value="1"/>
</dbReference>
<evidence type="ECO:0000256" key="7">
    <source>
        <dbReference type="ARBA" id="ARBA00022737"/>
    </source>
</evidence>
<evidence type="ECO:0000256" key="1">
    <source>
        <dbReference type="ARBA" id="ARBA00004123"/>
    </source>
</evidence>
<dbReference type="CDD" id="cd12380">
    <property type="entry name" value="RRM3_I_PABPs"/>
    <property type="match status" value="1"/>
</dbReference>
<feature type="compositionally biased region" description="Basic and acidic residues" evidence="15">
    <location>
        <begin position="381"/>
        <end position="395"/>
    </location>
</feature>
<evidence type="ECO:0000256" key="13">
    <source>
        <dbReference type="PROSITE-ProRule" id="PRU00176"/>
    </source>
</evidence>
<feature type="compositionally biased region" description="Polar residues" evidence="15">
    <location>
        <begin position="23"/>
        <end position="32"/>
    </location>
</feature>
<feature type="region of interest" description="Disordered" evidence="15">
    <location>
        <begin position="745"/>
        <end position="768"/>
    </location>
</feature>
<comment type="subcellular location">
    <subcellularLocation>
        <location evidence="2 14">Cytoplasm</location>
    </subcellularLocation>
    <subcellularLocation>
        <location evidence="1">Nucleus</location>
    </subcellularLocation>
</comment>
<dbReference type="InterPro" id="IPR045305">
    <property type="entry name" value="RRM2_I_PABPs"/>
</dbReference>
<dbReference type="PANTHER" id="PTHR24012">
    <property type="entry name" value="RNA BINDING PROTEIN"/>
    <property type="match status" value="1"/>
</dbReference>
<keyword evidence="9" id="KW-0810">Translation regulation</keyword>
<evidence type="ECO:0000313" key="18">
    <source>
        <dbReference type="EMBL" id="KAF2204535.1"/>
    </source>
</evidence>
<dbReference type="SMART" id="SM00360">
    <property type="entry name" value="RRM"/>
    <property type="match status" value="4"/>
</dbReference>
<dbReference type="NCBIfam" id="TIGR01628">
    <property type="entry name" value="PABP-1234"/>
    <property type="match status" value="1"/>
</dbReference>
<dbReference type="Proteomes" id="UP000799536">
    <property type="component" value="Unassembled WGS sequence"/>
</dbReference>
<dbReference type="InterPro" id="IPR002004">
    <property type="entry name" value="PABP_HYD_C"/>
</dbReference>
<evidence type="ECO:0000256" key="14">
    <source>
        <dbReference type="RuleBase" id="RU362004"/>
    </source>
</evidence>
<keyword evidence="19" id="KW-1185">Reference proteome</keyword>
<evidence type="ECO:0000256" key="3">
    <source>
        <dbReference type="ARBA" id="ARBA00008557"/>
    </source>
</evidence>
<keyword evidence="8" id="KW-0509">mRNA transport</keyword>
<evidence type="ECO:0000256" key="15">
    <source>
        <dbReference type="SAM" id="MobiDB-lite"/>
    </source>
</evidence>
<evidence type="ECO:0000256" key="10">
    <source>
        <dbReference type="ARBA" id="ARBA00022884"/>
    </source>
</evidence>
<dbReference type="SUPFAM" id="SSF54928">
    <property type="entry name" value="RNA-binding domain, RBD"/>
    <property type="match status" value="3"/>
</dbReference>
<dbReference type="PROSITE" id="PS50102">
    <property type="entry name" value="RRM"/>
    <property type="match status" value="4"/>
</dbReference>
<feature type="region of interest" description="Disordered" evidence="15">
    <location>
        <begin position="374"/>
        <end position="427"/>
    </location>
</feature>
<feature type="region of interest" description="Disordered" evidence="15">
    <location>
        <begin position="1"/>
        <end position="32"/>
    </location>
</feature>
<evidence type="ECO:0000256" key="5">
    <source>
        <dbReference type="ARBA" id="ARBA00022490"/>
    </source>
</evidence>
<dbReference type="GO" id="GO:0006397">
    <property type="term" value="P:mRNA processing"/>
    <property type="evidence" value="ECO:0007669"/>
    <property type="project" value="UniProtKB-KW"/>
</dbReference>
<dbReference type="FunFam" id="3.30.70.330:FF:000384">
    <property type="entry name" value="Polyadenylate-binding protein"/>
    <property type="match status" value="1"/>
</dbReference>
<reference evidence="18" key="1">
    <citation type="journal article" date="2020" name="Stud. Mycol.">
        <title>101 Dothideomycetes genomes: a test case for predicting lifestyles and emergence of pathogens.</title>
        <authorList>
            <person name="Haridas S."/>
            <person name="Albert R."/>
            <person name="Binder M."/>
            <person name="Bloem J."/>
            <person name="Labutti K."/>
            <person name="Salamov A."/>
            <person name="Andreopoulos B."/>
            <person name="Baker S."/>
            <person name="Barry K."/>
            <person name="Bills G."/>
            <person name="Bluhm B."/>
            <person name="Cannon C."/>
            <person name="Castanera R."/>
            <person name="Culley D."/>
            <person name="Daum C."/>
            <person name="Ezra D."/>
            <person name="Gonzalez J."/>
            <person name="Henrissat B."/>
            <person name="Kuo A."/>
            <person name="Liang C."/>
            <person name="Lipzen A."/>
            <person name="Lutzoni F."/>
            <person name="Magnuson J."/>
            <person name="Mondo S."/>
            <person name="Nolan M."/>
            <person name="Ohm R."/>
            <person name="Pangilinan J."/>
            <person name="Park H.-J."/>
            <person name="Ramirez L."/>
            <person name="Alfaro M."/>
            <person name="Sun H."/>
            <person name="Tritt A."/>
            <person name="Yoshinaga Y."/>
            <person name="Zwiers L.-H."/>
            <person name="Turgeon B."/>
            <person name="Goodwin S."/>
            <person name="Spatafora J."/>
            <person name="Crous P."/>
            <person name="Grigoriev I."/>
        </authorList>
    </citation>
    <scope>NUCLEOTIDE SEQUENCE</scope>
    <source>
        <strain evidence="18">ATCC 74209</strain>
    </source>
</reference>
<sequence>MSTVEVANSPSPANEGAADSGAANGTTLNTNVPAASQAGDVATPTSAAPTAHQNSASLYVGELDTNVTEAMLFELFSSIGQVASIRVCRDAVTRRSLGYAYVNYNSAEDGEKALEELNYTVIKGKPCRIMWSQRDPALRKTGQGNVFIKNLDVAIDNKALHDTFAAFGNILSCKVAQDEMGNSKGYGFVHYETAEAATNAIKHVNGMLLNEKKVFVGHHIPKKDRMSKFEEMKANFTNIYVKNVDQEVTEDEFRELFEKYGQITSASLAHDDQGKSRGFGFVNFVKHEDAAKAVESLNDSEFRGQKLYVGRAQKKHEREEELRKQYEAARIEKQSKYQGVNLYIKNLDDDVDDDKLRELFTPFGTITSAKVMRDAIPVSQAEDKDDKKDEEKEEKKEEEEKEEKKEGEEGKKEASGDEKKDEKKADKDKVTIKGEKKILGKSKGFGFVCFSNPDEATKAVTEMNQKMINGKPLYVALAQRKDVRKNQLEATIQARNQLRMQQQQQQQFGVPPMFAVPGQAPVMFPGGARGQMPFAQVMPGAQGGRGAGFPAGMPAQQGGRGGPNAQQMPPMYMPPGMAPGAFPPQYMTPQYLQLAQQAAQQAMGGRGAGARGPMAPIPAMAPQMAPVPAIRGGQAFVQGAGRGAAPGGRGQPMQNFPQGRGPAGMPQGPAAGLDMSVLNQAPPPQQKQMLGEALYPKIHDMQPELAGKITGMLLEMDNAELINLTTDEAALRAKVDEAMSVYDEYVKNKEGEPSKEEPAKEEPKEDKA</sequence>
<evidence type="ECO:0000256" key="6">
    <source>
        <dbReference type="ARBA" id="ARBA00022664"/>
    </source>
</evidence>
<comment type="function">
    <text evidence="12">Binds the poly(A) tail of mRNA. Appears to be an important mediator of the multiple roles of the poly(A) tail in mRNA biogenesis, stability and translation. In the nucleus, involved in both mRNA cleavage and polyadenylation. Is also required for efficient mRNA export to the cytoplasm. Acts in concert with a poly(A)-specific nuclease (PAN) to affect poly(A) tail shortening, which may occur concomitantly with either nucleocytoplasmic mRNA transport or translational initiation. In the cytoplasm, stimulates translation initiation and regulates mRNA decay through translation termination-coupled poly(A) shortening, probably mediated by PAN.</text>
</comment>
<dbReference type="AlphaFoldDB" id="A0A9P4JSU3"/>
<feature type="domain" description="RRM" evidence="16">
    <location>
        <begin position="56"/>
        <end position="134"/>
    </location>
</feature>
<evidence type="ECO:0000256" key="11">
    <source>
        <dbReference type="ARBA" id="ARBA00023242"/>
    </source>
</evidence>
<feature type="domain" description="RRM" evidence="16">
    <location>
        <begin position="144"/>
        <end position="221"/>
    </location>
</feature>
<evidence type="ECO:0000256" key="4">
    <source>
        <dbReference type="ARBA" id="ARBA00022448"/>
    </source>
</evidence>
<evidence type="ECO:0000313" key="19">
    <source>
        <dbReference type="Proteomes" id="UP000799536"/>
    </source>
</evidence>
<dbReference type="InterPro" id="IPR035979">
    <property type="entry name" value="RBD_domain_sf"/>
</dbReference>
<dbReference type="Gene3D" id="1.10.1900.10">
    <property type="entry name" value="c-terminal domain of poly(a) binding protein"/>
    <property type="match status" value="1"/>
</dbReference>
<dbReference type="InterPro" id="IPR006515">
    <property type="entry name" value="PABP_1234"/>
</dbReference>
<dbReference type="GO" id="GO:0006417">
    <property type="term" value="P:regulation of translation"/>
    <property type="evidence" value="ECO:0007669"/>
    <property type="project" value="UniProtKB-KW"/>
</dbReference>
<dbReference type="FunFam" id="3.30.70.330:FF:000003">
    <property type="entry name" value="Polyadenylate-binding protein"/>
    <property type="match status" value="1"/>
</dbReference>
<dbReference type="OrthoDB" id="19742at2759"/>
<accession>A0A9P4JSU3</accession>
<keyword evidence="4" id="KW-0813">Transport</keyword>
<dbReference type="InterPro" id="IPR012677">
    <property type="entry name" value="Nucleotide-bd_a/b_plait_sf"/>
</dbReference>
<keyword evidence="10 13" id="KW-0694">RNA-binding</keyword>
<keyword evidence="6" id="KW-0507">mRNA processing</keyword>
<keyword evidence="5 14" id="KW-0963">Cytoplasm</keyword>
<comment type="similarity">
    <text evidence="3 14">Belongs to the polyadenylate-binding protein type-1 family.</text>
</comment>
<dbReference type="FunFam" id="3.30.70.330:FF:000355">
    <property type="entry name" value="Polyadenylate-binding protein"/>
    <property type="match status" value="1"/>
</dbReference>
<dbReference type="InterPro" id="IPR036053">
    <property type="entry name" value="PABP-dom"/>
</dbReference>
<name>A0A9P4JSU3_9PLEO</name>
<evidence type="ECO:0000256" key="12">
    <source>
        <dbReference type="ARBA" id="ARBA00024761"/>
    </source>
</evidence>
<dbReference type="Pfam" id="PF00658">
    <property type="entry name" value="MLLE"/>
    <property type="match status" value="1"/>
</dbReference>
<dbReference type="CDD" id="cd12379">
    <property type="entry name" value="RRM2_I_PABPs"/>
    <property type="match status" value="1"/>
</dbReference>
<dbReference type="InterPro" id="IPR034364">
    <property type="entry name" value="PABP_RRM1"/>
</dbReference>
<proteinExistence type="inferred from homology"/>
<feature type="compositionally biased region" description="Basic and acidic residues" evidence="15">
    <location>
        <begin position="402"/>
        <end position="427"/>
    </location>
</feature>
<dbReference type="Pfam" id="PF00076">
    <property type="entry name" value="RRM_1"/>
    <property type="match status" value="5"/>
</dbReference>
<evidence type="ECO:0000259" key="17">
    <source>
        <dbReference type="PROSITE" id="PS51309"/>
    </source>
</evidence>
<keyword evidence="11" id="KW-0539">Nucleus</keyword>
<evidence type="ECO:0000256" key="2">
    <source>
        <dbReference type="ARBA" id="ARBA00004496"/>
    </source>
</evidence>